<comment type="subcellular location">
    <subcellularLocation>
        <location evidence="3">Secreted</location>
    </subcellularLocation>
    <subcellularLocation>
        <location evidence="3">Bacterial flagellum</location>
    </subcellularLocation>
</comment>
<dbReference type="Pfam" id="PF00700">
    <property type="entry name" value="Flagellin_C"/>
    <property type="match status" value="1"/>
</dbReference>
<dbReference type="EMBL" id="BAMX01000017">
    <property type="protein sequence ID" value="GAN66252.1"/>
    <property type="molecule type" value="Genomic_DNA"/>
</dbReference>
<comment type="similarity">
    <text evidence="1 3">Belongs to the bacterial flagellin family.</text>
</comment>
<keyword evidence="8" id="KW-1185">Reference proteome</keyword>
<evidence type="ECO:0000256" key="1">
    <source>
        <dbReference type="ARBA" id="ARBA00005709"/>
    </source>
</evidence>
<evidence type="ECO:0000256" key="3">
    <source>
        <dbReference type="RuleBase" id="RU362073"/>
    </source>
</evidence>
<dbReference type="InterPro" id="IPR001492">
    <property type="entry name" value="Flagellin"/>
</dbReference>
<evidence type="ECO:0000313" key="7">
    <source>
        <dbReference type="EMBL" id="GAN66252.1"/>
    </source>
</evidence>
<keyword evidence="2 3" id="KW-0975">Bacterial flagellum</keyword>
<keyword evidence="3" id="KW-0964">Secreted</keyword>
<evidence type="ECO:0000259" key="5">
    <source>
        <dbReference type="Pfam" id="PF00700"/>
    </source>
</evidence>
<dbReference type="GO" id="GO:0009288">
    <property type="term" value="C:bacterial-type flagellum"/>
    <property type="evidence" value="ECO:0007669"/>
    <property type="project" value="UniProtKB-SubCell"/>
</dbReference>
<dbReference type="GeneID" id="76204398"/>
<dbReference type="Pfam" id="PF00669">
    <property type="entry name" value="Flagellin_N"/>
    <property type="match status" value="1"/>
</dbReference>
<dbReference type="Proteomes" id="UP000032670">
    <property type="component" value="Unassembled WGS sequence"/>
</dbReference>
<dbReference type="PANTHER" id="PTHR42792:SF2">
    <property type="entry name" value="FLAGELLIN"/>
    <property type="match status" value="1"/>
</dbReference>
<feature type="domain" description="Flagellin C-terminal" evidence="5">
    <location>
        <begin position="229"/>
        <end position="312"/>
    </location>
</feature>
<keyword evidence="6" id="KW-0969">Cilium</keyword>
<dbReference type="RefSeq" id="WP_048841272.1">
    <property type="nucleotide sequence ID" value="NZ_BAMX01000017.1"/>
</dbReference>
<accession>A0A0D6NJK4</accession>
<dbReference type="Gene3D" id="1.20.1330.10">
    <property type="entry name" value="f41 fragment of flagellin, N-terminal domain"/>
    <property type="match status" value="1"/>
</dbReference>
<sequence length="314" mass="31489">MSLSINTNTSSMVALETLNATQTALSATENAVSTGKKVATAEDSPATFGIAAQMQGNIAGQSAVNDGLTFAAKVVSNADSAANNILSVLNNIQQAVTSLGNNSSSSTSVSQINDELKGFFDQIDSIAGGATINGVNLLTGAGSAANTTTYAGLSASGTSMVYVTGLAGQTSTLNGFGSMDNLSTQSKTTAKTGTTFSEMLGIAATTFISADGTQSSISPTMTLASMISDVQTAIQDVTRFTSKLGASAKTIASLSSFGSTLSDNLTAGVGALTDADMSAESAKLTSLQTKQSLAIKSLTIANGQSQNILSLFQG</sequence>
<keyword evidence="6" id="KW-0282">Flagellum</keyword>
<organism evidence="6 9">
    <name type="scientific">Acetobacter orientalis</name>
    <dbReference type="NCBI Taxonomy" id="146474"/>
    <lineage>
        <taxon>Bacteria</taxon>
        <taxon>Pseudomonadati</taxon>
        <taxon>Pseudomonadota</taxon>
        <taxon>Alphaproteobacteria</taxon>
        <taxon>Acetobacterales</taxon>
        <taxon>Acetobacteraceae</taxon>
        <taxon>Acetobacter</taxon>
    </lineage>
</organism>
<dbReference type="AlphaFoldDB" id="A0A2Z5ZEP1"/>
<gene>
    <name evidence="7" type="ORF">Abor_017_108</name>
    <name evidence="6" type="ORF">AcetOrient_orf00897</name>
</gene>
<reference evidence="6 9" key="2">
    <citation type="submission" date="2018-02" db="EMBL/GenBank/DDBJ databases">
        <title>Acetobacter orientalis genome.</title>
        <authorList>
            <person name="Nakashima N."/>
            <person name="Tamura T."/>
        </authorList>
    </citation>
    <scope>NUCLEOTIDE SEQUENCE [LARGE SCALE GENOMIC DNA]</scope>
    <source>
        <strain evidence="6 9">FAN1</strain>
    </source>
</reference>
<evidence type="ECO:0000313" key="6">
    <source>
        <dbReference type="EMBL" id="BBC78970.1"/>
    </source>
</evidence>
<dbReference type="PANTHER" id="PTHR42792">
    <property type="entry name" value="FLAGELLIN"/>
    <property type="match status" value="1"/>
</dbReference>
<proteinExistence type="inferred from homology"/>
<reference evidence="7 8" key="1">
    <citation type="submission" date="2012-11" db="EMBL/GenBank/DDBJ databases">
        <title>Whole genome sequence of Acetobacter orientalis 21F-2.</title>
        <authorList>
            <person name="Azuma Y."/>
            <person name="Higashiura N."/>
            <person name="Hirakawa H."/>
            <person name="Matsushita K."/>
        </authorList>
    </citation>
    <scope>NUCLEOTIDE SEQUENCE [LARGE SCALE GENOMIC DNA]</scope>
    <source>
        <strain evidence="7 8">21F-2</strain>
    </source>
</reference>
<evidence type="ECO:0000259" key="4">
    <source>
        <dbReference type="Pfam" id="PF00669"/>
    </source>
</evidence>
<dbReference type="Proteomes" id="UP000270034">
    <property type="component" value="Chromosome"/>
</dbReference>
<keyword evidence="6" id="KW-0966">Cell projection</keyword>
<dbReference type="EMBL" id="AP018515">
    <property type="protein sequence ID" value="BBC78970.1"/>
    <property type="molecule type" value="Genomic_DNA"/>
</dbReference>
<dbReference type="InterPro" id="IPR046358">
    <property type="entry name" value="Flagellin_C"/>
</dbReference>
<dbReference type="GO" id="GO:0005198">
    <property type="term" value="F:structural molecule activity"/>
    <property type="evidence" value="ECO:0007669"/>
    <property type="project" value="UniProtKB-UniRule"/>
</dbReference>
<name>A0A2Z5ZEP1_9PROT</name>
<dbReference type="KEGG" id="aot:AcetOri_orf00897"/>
<comment type="function">
    <text evidence="3">Flagellin is the subunit protein which polymerizes to form the filaments of bacterial flagella.</text>
</comment>
<dbReference type="STRING" id="1231341.Abor_017_108"/>
<accession>A0A2Z5ZEP1</accession>
<evidence type="ECO:0000256" key="2">
    <source>
        <dbReference type="ARBA" id="ARBA00023143"/>
    </source>
</evidence>
<dbReference type="InterPro" id="IPR001029">
    <property type="entry name" value="Flagellin_N"/>
</dbReference>
<evidence type="ECO:0000313" key="8">
    <source>
        <dbReference type="Proteomes" id="UP000032670"/>
    </source>
</evidence>
<feature type="domain" description="Flagellin N-terminal" evidence="4">
    <location>
        <begin position="5"/>
        <end position="141"/>
    </location>
</feature>
<protein>
    <recommendedName>
        <fullName evidence="3">Flagellin</fullName>
    </recommendedName>
</protein>
<dbReference type="SUPFAM" id="SSF64518">
    <property type="entry name" value="Phase 1 flagellin"/>
    <property type="match status" value="1"/>
</dbReference>
<dbReference type="GO" id="GO:0005576">
    <property type="term" value="C:extracellular region"/>
    <property type="evidence" value="ECO:0007669"/>
    <property type="project" value="UniProtKB-SubCell"/>
</dbReference>
<evidence type="ECO:0000313" key="9">
    <source>
        <dbReference type="Proteomes" id="UP000270034"/>
    </source>
</evidence>